<dbReference type="GeneID" id="5955190"/>
<gene>
    <name evidence="2" type="ordered locus">OE_6332R</name>
</gene>
<dbReference type="Proteomes" id="UP000001321">
    <property type="component" value="Plasmid PHS2"/>
</dbReference>
<keyword evidence="2" id="KW-0614">Plasmid</keyword>
<dbReference type="AlphaFoldDB" id="B0R999"/>
<organism evidence="2 3">
    <name type="scientific">Halobacterium salinarum (strain ATCC 29341 / DSM 671 / R1)</name>
    <dbReference type="NCBI Taxonomy" id="478009"/>
    <lineage>
        <taxon>Archaea</taxon>
        <taxon>Methanobacteriati</taxon>
        <taxon>Methanobacteriota</taxon>
        <taxon>Stenosarchaea group</taxon>
        <taxon>Halobacteria</taxon>
        <taxon>Halobacteriales</taxon>
        <taxon>Halobacteriaceae</taxon>
        <taxon>Halobacterium</taxon>
        <taxon>Halobacterium salinarum NRC-34001</taxon>
    </lineage>
</organism>
<dbReference type="KEGG" id="hsl:OE_6332R"/>
<dbReference type="RefSeq" id="WP_012289795.1">
    <property type="nucleotide sequence ID" value="NC_010369.1"/>
</dbReference>
<evidence type="ECO:0000256" key="1">
    <source>
        <dbReference type="SAM" id="Phobius"/>
    </source>
</evidence>
<geneLocation type="plasmid" evidence="2 3">
    <name>PHS2</name>
</geneLocation>
<feature type="transmembrane region" description="Helical" evidence="1">
    <location>
        <begin position="35"/>
        <end position="54"/>
    </location>
</feature>
<evidence type="ECO:0000313" key="3">
    <source>
        <dbReference type="Proteomes" id="UP000001321"/>
    </source>
</evidence>
<protein>
    <submittedName>
        <fullName evidence="2">Coiled-coil protein</fullName>
    </submittedName>
</protein>
<proteinExistence type="predicted"/>
<keyword evidence="1" id="KW-1133">Transmembrane helix</keyword>
<reference evidence="2 3" key="1">
    <citation type="journal article" date="2008" name="Genomics">
        <title>Evolution in the laboratory: the genome of Halobacterium salinarum strain R1 compared to that of strain NRC-1.</title>
        <authorList>
            <person name="Pfeiffer F."/>
            <person name="Schuster S.C."/>
            <person name="Broicher A."/>
            <person name="Falb M."/>
            <person name="Palm P."/>
            <person name="Rodewald K."/>
            <person name="Ruepp A."/>
            <person name="Soppa J."/>
            <person name="Tittor J."/>
            <person name="Oesterhelt D."/>
        </authorList>
    </citation>
    <scope>NUCLEOTIDE SEQUENCE [LARGE SCALE GENOMIC DNA]</scope>
    <source>
        <strain evidence="3">ATCC 29341 / DSM 671 / R1</strain>
        <plasmid evidence="3">Plasmid PHS2</plasmid>
    </source>
</reference>
<keyword evidence="1" id="KW-0812">Transmembrane</keyword>
<dbReference type="HOGENOM" id="CLU_394635_0_0_2"/>
<sequence length="690" mass="75710">MKDDARFTLQLGGIVLLTAAVGLGVFLYVGSQAGVYALGVGIPLVVVGAAVVYARRERPSKAPQTSRFFEDKAESVAEQMRSLLGEYDRLDERFSDWDTSDFDDELGYALDQFADAGVEFDRGTNRFDVVGGGEVRDLERLEERVDELQSELGSSAARHVDREREVCRDAQQSLVNADLVDNVREPPTVDGENPNELLATIEEFDECVRDSLEEAVENLHAVADPNDQSGDVVERGVGTARSALDRGDYAGVADALLDTRKNLERDLSADFEAEHDALDSLLDTVTSSVVTDYVSRSLVADVEDVQHELDSIDTALELSELEGLTERATDSCTAMVDEMVAELDDRMETLAASSVPDDFYEYQAASDEAYVSRLRTADDLDEYRSEWLTAVGELAGALDAVEEEAAVATAYGEISDEIAATLRETGRVEPSDLKVKQPNAFMELYASETDGVTYEPSTPAVVADDFGETYDVDIQAGFAEGGPERTVSISLVGPSFDVSEMLETHLLDVVTFEDVPYGEYTLTVSTDEEGYVEVEREIVVDDDMEIESLLEEMALRDAVCEGVESDARDALADAASLFADRYEEAEYLSETMDLPMNDKYVPCMLTLWADDEGLTARRVDGDVLVYDGEQFASRLSNIVEHNLAEGESMSYDDIRSRYLSVPASRELIVETLRGSSVGGEVDFGKQELSK</sequence>
<dbReference type="EnsemblBacteria" id="CAP15404">
    <property type="protein sequence ID" value="CAP15404"/>
    <property type="gene ID" value="OE_6332R"/>
</dbReference>
<name>B0R999_HALS3</name>
<keyword evidence="1" id="KW-0472">Membrane</keyword>
<dbReference type="EMBL" id="AM774417">
    <property type="protein sequence ID" value="CAP15404.1"/>
    <property type="molecule type" value="Genomic_DNA"/>
</dbReference>
<accession>B0R999</accession>
<feature type="transmembrane region" description="Helical" evidence="1">
    <location>
        <begin position="7"/>
        <end position="29"/>
    </location>
</feature>
<evidence type="ECO:0000313" key="2">
    <source>
        <dbReference type="EMBL" id="CAP15404.1"/>
    </source>
</evidence>